<dbReference type="Proteomes" id="UP001489004">
    <property type="component" value="Unassembled WGS sequence"/>
</dbReference>
<evidence type="ECO:0000256" key="3">
    <source>
        <dbReference type="ARBA" id="ARBA00024667"/>
    </source>
</evidence>
<sequence length="124" mass="14388">MSKAKDVEVTFEDQQRINTFGKLNLRFHELEAEMRHKKTLLDDLEDASNELMLTDEEQVRYVVGECFYYANAEEATERIEAATAEAQTEMDRLKQELQQTTGKMAELKQVLYGKFGDSINLEED</sequence>
<keyword evidence="7" id="KW-1185">Reference proteome</keyword>
<dbReference type="PANTHER" id="PTHR21100:SF9">
    <property type="entry name" value="PREFOLDIN SUBUNIT 4"/>
    <property type="match status" value="1"/>
</dbReference>
<evidence type="ECO:0000256" key="4">
    <source>
        <dbReference type="PIRNR" id="PIRNR016477"/>
    </source>
</evidence>
<dbReference type="Pfam" id="PF01920">
    <property type="entry name" value="Prefoldin_2"/>
    <property type="match status" value="1"/>
</dbReference>
<evidence type="ECO:0000256" key="5">
    <source>
        <dbReference type="SAM" id="Coils"/>
    </source>
</evidence>
<evidence type="ECO:0000256" key="1">
    <source>
        <dbReference type="ARBA" id="ARBA00008045"/>
    </source>
</evidence>
<keyword evidence="5" id="KW-0175">Coiled coil</keyword>
<dbReference type="FunFam" id="1.10.287.370:FF:000005">
    <property type="entry name" value="Prefoldin subunit 4"/>
    <property type="match status" value="1"/>
</dbReference>
<dbReference type="AlphaFoldDB" id="A0AAW1QFA1"/>
<dbReference type="GO" id="GO:0006457">
    <property type="term" value="P:protein folding"/>
    <property type="evidence" value="ECO:0007669"/>
    <property type="project" value="UniProtKB-UniRule"/>
</dbReference>
<dbReference type="InterPro" id="IPR002777">
    <property type="entry name" value="PFD_beta-like"/>
</dbReference>
<reference evidence="6 7" key="1">
    <citation type="journal article" date="2024" name="Nat. Commun.">
        <title>Phylogenomics reveals the evolutionary origins of lichenization in chlorophyte algae.</title>
        <authorList>
            <person name="Puginier C."/>
            <person name="Libourel C."/>
            <person name="Otte J."/>
            <person name="Skaloud P."/>
            <person name="Haon M."/>
            <person name="Grisel S."/>
            <person name="Petersen M."/>
            <person name="Berrin J.G."/>
            <person name="Delaux P.M."/>
            <person name="Dal Grande F."/>
            <person name="Keller J."/>
        </authorList>
    </citation>
    <scope>NUCLEOTIDE SEQUENCE [LARGE SCALE GENOMIC DNA]</scope>
    <source>
        <strain evidence="6 7">SAG 2043</strain>
    </source>
</reference>
<dbReference type="GO" id="GO:0005737">
    <property type="term" value="C:cytoplasm"/>
    <property type="evidence" value="ECO:0007669"/>
    <property type="project" value="UniProtKB-ARBA"/>
</dbReference>
<evidence type="ECO:0000313" key="7">
    <source>
        <dbReference type="Proteomes" id="UP001489004"/>
    </source>
</evidence>
<evidence type="ECO:0000256" key="2">
    <source>
        <dbReference type="ARBA" id="ARBA00023186"/>
    </source>
</evidence>
<feature type="coiled-coil region" evidence="5">
    <location>
        <begin position="27"/>
        <end position="110"/>
    </location>
</feature>
<comment type="caution">
    <text evidence="6">The sequence shown here is derived from an EMBL/GenBank/DDBJ whole genome shotgun (WGS) entry which is preliminary data.</text>
</comment>
<dbReference type="EMBL" id="JALJOR010000003">
    <property type="protein sequence ID" value="KAK9820087.1"/>
    <property type="molecule type" value="Genomic_DNA"/>
</dbReference>
<dbReference type="CDD" id="cd23165">
    <property type="entry name" value="Prefoldin_4"/>
    <property type="match status" value="1"/>
</dbReference>
<comment type="similarity">
    <text evidence="1 4">Belongs to the prefoldin subunit beta family.</text>
</comment>
<protein>
    <recommendedName>
        <fullName evidence="4">Prefoldin subunit 4</fullName>
    </recommendedName>
</protein>
<accession>A0AAW1QFA1</accession>
<dbReference type="GO" id="GO:0016272">
    <property type="term" value="C:prefoldin complex"/>
    <property type="evidence" value="ECO:0007669"/>
    <property type="project" value="UniProtKB-UniRule"/>
</dbReference>
<dbReference type="InterPro" id="IPR016661">
    <property type="entry name" value="PFDN4"/>
</dbReference>
<gene>
    <name evidence="6" type="ORF">WJX72_006008</name>
</gene>
<name>A0AAW1QFA1_9CHLO</name>
<keyword evidence="2 4" id="KW-0143">Chaperone</keyword>
<evidence type="ECO:0000313" key="6">
    <source>
        <dbReference type="EMBL" id="KAK9820087.1"/>
    </source>
</evidence>
<proteinExistence type="inferred from homology"/>
<dbReference type="PANTHER" id="PTHR21100">
    <property type="entry name" value="PREFOLDIN SUBUNIT 4"/>
    <property type="match status" value="1"/>
</dbReference>
<dbReference type="SUPFAM" id="SSF46579">
    <property type="entry name" value="Prefoldin"/>
    <property type="match status" value="1"/>
</dbReference>
<comment type="function">
    <text evidence="3 4">Binds specifically to cytosolic chaperonin (c-CPN) and transfers target proteins to it. Binds to nascent polypeptide chain and promotes folding in an environment in which there are many competing pathways for nonnative proteins.</text>
</comment>
<organism evidence="6 7">
    <name type="scientific">[Myrmecia] bisecta</name>
    <dbReference type="NCBI Taxonomy" id="41462"/>
    <lineage>
        <taxon>Eukaryota</taxon>
        <taxon>Viridiplantae</taxon>
        <taxon>Chlorophyta</taxon>
        <taxon>core chlorophytes</taxon>
        <taxon>Trebouxiophyceae</taxon>
        <taxon>Trebouxiales</taxon>
        <taxon>Trebouxiaceae</taxon>
        <taxon>Myrmecia</taxon>
    </lineage>
</organism>
<comment type="subunit">
    <text evidence="4">Heterohexamer of two PFD-alpha type and four PFD-beta type subunits.</text>
</comment>
<dbReference type="PIRSF" id="PIRSF016477">
    <property type="entry name" value="Prefoldin_subunit_4"/>
    <property type="match status" value="1"/>
</dbReference>
<dbReference type="GO" id="GO:0051082">
    <property type="term" value="F:unfolded protein binding"/>
    <property type="evidence" value="ECO:0007669"/>
    <property type="project" value="InterPro"/>
</dbReference>